<proteinExistence type="predicted"/>
<dbReference type="PROSITE" id="PS50943">
    <property type="entry name" value="HTH_CROC1"/>
    <property type="match status" value="1"/>
</dbReference>
<dbReference type="CDD" id="cd00093">
    <property type="entry name" value="HTH_XRE"/>
    <property type="match status" value="1"/>
</dbReference>
<reference evidence="2 5" key="3">
    <citation type="submission" date="2018-08" db="EMBL/GenBank/DDBJ databases">
        <title>Complete genome of the Arcobacter marinus type strain JCM 15502.</title>
        <authorList>
            <person name="Miller W.G."/>
            <person name="Yee E."/>
            <person name="Huynh S."/>
            <person name="Parker C.T."/>
        </authorList>
    </citation>
    <scope>NUCLEOTIDE SEQUENCE [LARGE SCALE GENOMIC DNA]</scope>
    <source>
        <strain evidence="2 5">JCM 15502</strain>
    </source>
</reference>
<evidence type="ECO:0000259" key="1">
    <source>
        <dbReference type="PROSITE" id="PS50943"/>
    </source>
</evidence>
<dbReference type="Proteomes" id="UP000264693">
    <property type="component" value="Chromosome"/>
</dbReference>
<evidence type="ECO:0000313" key="5">
    <source>
        <dbReference type="Proteomes" id="UP000264693"/>
    </source>
</evidence>
<evidence type="ECO:0000313" key="4">
    <source>
        <dbReference type="Proteomes" id="UP000224740"/>
    </source>
</evidence>
<keyword evidence="4" id="KW-1185">Reference proteome</keyword>
<accession>A0A347TLK4</accession>
<dbReference type="AlphaFoldDB" id="A0A347TLK4"/>
<feature type="domain" description="HTH cro/C1-type" evidence="1">
    <location>
        <begin position="22"/>
        <end position="79"/>
    </location>
</feature>
<dbReference type="Gene3D" id="1.10.260.40">
    <property type="entry name" value="lambda repressor-like DNA-binding domains"/>
    <property type="match status" value="1"/>
</dbReference>
<reference evidence="4" key="1">
    <citation type="submission" date="2017-09" db="EMBL/GenBank/DDBJ databases">
        <title>Arcobacter canalis sp. nov., a new species isolated from a water canal contaminated with urban sewage.</title>
        <authorList>
            <person name="Perez-Cataluna A."/>
            <person name="Salas-Masso N."/>
            <person name="Figueras M.J."/>
        </authorList>
    </citation>
    <scope>NUCLEOTIDE SEQUENCE [LARGE SCALE GENOMIC DNA]</scope>
    <source>
        <strain evidence="4">CECT 7727</strain>
    </source>
</reference>
<reference evidence="3" key="2">
    <citation type="submission" date="2017-09" db="EMBL/GenBank/DDBJ databases">
        <authorList>
            <person name="Perez-Cataluna A."/>
            <person name="Figueras M.J."/>
            <person name="Salas-Masso N."/>
        </authorList>
    </citation>
    <scope>NUCLEOTIDE SEQUENCE</scope>
    <source>
        <strain evidence="3">CECT 7727</strain>
    </source>
</reference>
<dbReference type="Proteomes" id="UP000224740">
    <property type="component" value="Unassembled WGS sequence"/>
</dbReference>
<sequence length="84" mass="9741">MLLSEITEEDSVKFHQNISKNVRKIRREKKLTQLDVSIALGFSNPSFITNAESNTSNKKFNLNQLHKLSIIFDIPICEFFKVNE</sequence>
<gene>
    <name evidence="2" type="ORF">AMRN_1754</name>
    <name evidence="3" type="ORF">CPH92_11925</name>
</gene>
<dbReference type="RefSeq" id="WP_099312131.1">
    <property type="nucleotide sequence ID" value="NZ_CP032101.1"/>
</dbReference>
<dbReference type="KEGG" id="amar:AMRN_1754"/>
<dbReference type="GO" id="GO:0003677">
    <property type="term" value="F:DNA binding"/>
    <property type="evidence" value="ECO:0007669"/>
    <property type="project" value="InterPro"/>
</dbReference>
<protein>
    <submittedName>
        <fullName evidence="2 3">Transcriptional regulator</fullName>
    </submittedName>
</protein>
<dbReference type="InterPro" id="IPR010982">
    <property type="entry name" value="Lambda_DNA-bd_dom_sf"/>
</dbReference>
<evidence type="ECO:0000313" key="2">
    <source>
        <dbReference type="EMBL" id="AXX87482.1"/>
    </source>
</evidence>
<name>A0A347TLK4_9BACT</name>
<organism evidence="2 5">
    <name type="scientific">Malaciobacter marinus</name>
    <dbReference type="NCBI Taxonomy" id="505249"/>
    <lineage>
        <taxon>Bacteria</taxon>
        <taxon>Pseudomonadati</taxon>
        <taxon>Campylobacterota</taxon>
        <taxon>Epsilonproteobacteria</taxon>
        <taxon>Campylobacterales</taxon>
        <taxon>Arcobacteraceae</taxon>
        <taxon>Malaciobacter</taxon>
    </lineage>
</organism>
<dbReference type="InterPro" id="IPR001387">
    <property type="entry name" value="Cro/C1-type_HTH"/>
</dbReference>
<dbReference type="EMBL" id="CP032101">
    <property type="protein sequence ID" value="AXX87482.1"/>
    <property type="molecule type" value="Genomic_DNA"/>
</dbReference>
<dbReference type="SUPFAM" id="SSF47413">
    <property type="entry name" value="lambda repressor-like DNA-binding domains"/>
    <property type="match status" value="1"/>
</dbReference>
<dbReference type="EMBL" id="NXAO01000056">
    <property type="protein sequence ID" value="PHO14432.1"/>
    <property type="molecule type" value="Genomic_DNA"/>
</dbReference>
<dbReference type="SMART" id="SM00530">
    <property type="entry name" value="HTH_XRE"/>
    <property type="match status" value="1"/>
</dbReference>
<evidence type="ECO:0000313" key="3">
    <source>
        <dbReference type="EMBL" id="PHO14432.1"/>
    </source>
</evidence>